<feature type="transmembrane region" description="Helical" evidence="9">
    <location>
        <begin position="254"/>
        <end position="274"/>
    </location>
</feature>
<dbReference type="NCBIfam" id="TIGR00879">
    <property type="entry name" value="SP"/>
    <property type="match status" value="1"/>
</dbReference>
<dbReference type="PRINTS" id="PR00171">
    <property type="entry name" value="SUGRTRNSPORT"/>
</dbReference>
<evidence type="ECO:0000256" key="4">
    <source>
        <dbReference type="ARBA" id="ARBA00022597"/>
    </source>
</evidence>
<dbReference type="InterPro" id="IPR003663">
    <property type="entry name" value="Sugar/inositol_transpt"/>
</dbReference>
<feature type="domain" description="Major facilitator superfamily (MFS) profile" evidence="10">
    <location>
        <begin position="1"/>
        <end position="405"/>
    </location>
</feature>
<dbReference type="InterPro" id="IPR044775">
    <property type="entry name" value="MFS_ERD6/Tret1-like"/>
</dbReference>
<dbReference type="GO" id="GO:0016020">
    <property type="term" value="C:membrane"/>
    <property type="evidence" value="ECO:0007669"/>
    <property type="project" value="UniProtKB-SubCell"/>
</dbReference>
<dbReference type="Proteomes" id="UP001159364">
    <property type="component" value="Linkage Group LG07"/>
</dbReference>
<dbReference type="EMBL" id="JAIWQS010000007">
    <property type="protein sequence ID" value="KAJ8760675.1"/>
    <property type="molecule type" value="Genomic_DNA"/>
</dbReference>
<dbReference type="PANTHER" id="PTHR48021">
    <property type="match status" value="1"/>
</dbReference>
<gene>
    <name evidence="11" type="ORF">K2173_017662</name>
</gene>
<dbReference type="InterPro" id="IPR050549">
    <property type="entry name" value="MFS_Trehalose_Transporter"/>
</dbReference>
<feature type="transmembrane region" description="Helical" evidence="9">
    <location>
        <begin position="215"/>
        <end position="234"/>
    </location>
</feature>
<comment type="similarity">
    <text evidence="2 8">Belongs to the major facilitator superfamily. Sugar transporter (TC 2.A.1.1) family.</text>
</comment>
<dbReference type="InterPro" id="IPR036259">
    <property type="entry name" value="MFS_trans_sf"/>
</dbReference>
<dbReference type="InterPro" id="IPR005828">
    <property type="entry name" value="MFS_sugar_transport-like"/>
</dbReference>
<protein>
    <recommendedName>
        <fullName evidence="10">Major facilitator superfamily (MFS) profile domain-containing protein</fullName>
    </recommendedName>
</protein>
<dbReference type="InterPro" id="IPR020846">
    <property type="entry name" value="MFS_dom"/>
</dbReference>
<comment type="caution">
    <text evidence="11">The sequence shown here is derived from an EMBL/GenBank/DDBJ whole genome shotgun (WGS) entry which is preliminary data.</text>
</comment>
<feature type="transmembrane region" description="Helical" evidence="9">
    <location>
        <begin position="110"/>
        <end position="128"/>
    </location>
</feature>
<feature type="transmembrane region" description="Helical" evidence="9">
    <location>
        <begin position="383"/>
        <end position="401"/>
    </location>
</feature>
<feature type="transmembrane region" description="Helical" evidence="9">
    <location>
        <begin position="81"/>
        <end position="98"/>
    </location>
</feature>
<evidence type="ECO:0000259" key="10">
    <source>
        <dbReference type="PROSITE" id="PS50850"/>
    </source>
</evidence>
<feature type="transmembrane region" description="Helical" evidence="9">
    <location>
        <begin position="51"/>
        <end position="69"/>
    </location>
</feature>
<dbReference type="Pfam" id="PF00083">
    <property type="entry name" value="Sugar_tr"/>
    <property type="match status" value="1"/>
</dbReference>
<evidence type="ECO:0000313" key="12">
    <source>
        <dbReference type="Proteomes" id="UP001159364"/>
    </source>
</evidence>
<dbReference type="PROSITE" id="PS50850">
    <property type="entry name" value="MFS"/>
    <property type="match status" value="1"/>
</dbReference>
<comment type="subcellular location">
    <subcellularLocation>
        <location evidence="1">Membrane</location>
        <topology evidence="1">Multi-pass membrane protein</topology>
    </subcellularLocation>
</comment>
<accession>A0AAV8T1N0</accession>
<feature type="transmembrane region" description="Helical" evidence="9">
    <location>
        <begin position="134"/>
        <end position="155"/>
    </location>
</feature>
<feature type="transmembrane region" description="Helical" evidence="9">
    <location>
        <begin position="315"/>
        <end position="339"/>
    </location>
</feature>
<keyword evidence="12" id="KW-1185">Reference proteome</keyword>
<evidence type="ECO:0000256" key="8">
    <source>
        <dbReference type="RuleBase" id="RU003346"/>
    </source>
</evidence>
<dbReference type="GO" id="GO:0051119">
    <property type="term" value="F:sugar transmembrane transporter activity"/>
    <property type="evidence" value="ECO:0007669"/>
    <property type="project" value="InterPro"/>
</dbReference>
<evidence type="ECO:0000256" key="7">
    <source>
        <dbReference type="ARBA" id="ARBA00023136"/>
    </source>
</evidence>
<organism evidence="11 12">
    <name type="scientific">Erythroxylum novogranatense</name>
    <dbReference type="NCBI Taxonomy" id="1862640"/>
    <lineage>
        <taxon>Eukaryota</taxon>
        <taxon>Viridiplantae</taxon>
        <taxon>Streptophyta</taxon>
        <taxon>Embryophyta</taxon>
        <taxon>Tracheophyta</taxon>
        <taxon>Spermatophyta</taxon>
        <taxon>Magnoliopsida</taxon>
        <taxon>eudicotyledons</taxon>
        <taxon>Gunneridae</taxon>
        <taxon>Pentapetalae</taxon>
        <taxon>rosids</taxon>
        <taxon>fabids</taxon>
        <taxon>Malpighiales</taxon>
        <taxon>Erythroxylaceae</taxon>
        <taxon>Erythroxylum</taxon>
    </lineage>
</organism>
<evidence type="ECO:0000256" key="2">
    <source>
        <dbReference type="ARBA" id="ARBA00010992"/>
    </source>
</evidence>
<reference evidence="11 12" key="1">
    <citation type="submission" date="2021-09" db="EMBL/GenBank/DDBJ databases">
        <title>Genomic insights and catalytic innovation underlie evolution of tropane alkaloids biosynthesis.</title>
        <authorList>
            <person name="Wang Y.-J."/>
            <person name="Tian T."/>
            <person name="Huang J.-P."/>
            <person name="Huang S.-X."/>
        </authorList>
    </citation>
    <scope>NUCLEOTIDE SEQUENCE [LARGE SCALE GENOMIC DNA]</scope>
    <source>
        <strain evidence="11">KIB-2018</strain>
        <tissue evidence="11">Leaf</tissue>
    </source>
</reference>
<keyword evidence="4" id="KW-0762">Sugar transport</keyword>
<dbReference type="Gene3D" id="1.20.1250.20">
    <property type="entry name" value="MFS general substrate transporter like domains"/>
    <property type="match status" value="1"/>
</dbReference>
<evidence type="ECO:0000256" key="3">
    <source>
        <dbReference type="ARBA" id="ARBA00022448"/>
    </source>
</evidence>
<dbReference type="FunFam" id="1.20.1250.20:FF:000043">
    <property type="entry name" value="sugar transporter ERD6-like 6"/>
    <property type="match status" value="1"/>
</dbReference>
<dbReference type="CDD" id="cd17358">
    <property type="entry name" value="MFS_GLUT6_8_Class3_like"/>
    <property type="match status" value="1"/>
</dbReference>
<sequence length="418" mass="45655">MVISRDVVFDGQFISLIYMSYYSLFGSLLTVGGVIGSFVNGKMADVIGRRGTMWVSELFCILGWFLMAFAQNACLLDVGRLLAGIGNAIILYVVPIYIAEITPKNIRGGFVAANQFIFASGFSLTYFLGTIISWRVLALIGAIPCILHIFGVFFIPESPRWLAKLDRQKELEVTLLHLRGKNTDIAVEAADIRDYTNSLRGQSETELFGLFQRRYAGSLIVVIGLMLFQSFGGNNAIACYASSIFEDAGFSSKIGLVSMAIVQIPAIAVSVLLTDKSGRRPLLMVSASGMCLSSFIIGLAFYLQDVQKLKEITPILVYIGIMGYSVAFPLGMSGLPFVIMAEIFPINIKGAAGSLVSLTNWSSSWIVVYTFNFMTEWSSSGTFFIFSAISGLAVVFIAMLVPETKGRSLEELHSSITR</sequence>
<feature type="transmembrane region" description="Helical" evidence="9">
    <location>
        <begin position="281"/>
        <end position="303"/>
    </location>
</feature>
<evidence type="ECO:0000256" key="6">
    <source>
        <dbReference type="ARBA" id="ARBA00022989"/>
    </source>
</evidence>
<keyword evidence="5 9" id="KW-0812">Transmembrane</keyword>
<evidence type="ECO:0000313" key="11">
    <source>
        <dbReference type="EMBL" id="KAJ8760675.1"/>
    </source>
</evidence>
<feature type="transmembrane region" description="Helical" evidence="9">
    <location>
        <begin position="351"/>
        <end position="371"/>
    </location>
</feature>
<evidence type="ECO:0000256" key="5">
    <source>
        <dbReference type="ARBA" id="ARBA00022692"/>
    </source>
</evidence>
<dbReference type="SUPFAM" id="SSF103473">
    <property type="entry name" value="MFS general substrate transporter"/>
    <property type="match status" value="1"/>
</dbReference>
<keyword evidence="7 9" id="KW-0472">Membrane</keyword>
<name>A0AAV8T1N0_9ROSI</name>
<keyword evidence="3 8" id="KW-0813">Transport</keyword>
<proteinExistence type="inferred from homology"/>
<dbReference type="PANTHER" id="PTHR48021:SF48">
    <property type="entry name" value="MAJOR FACILITATOR SUPERFAMILY (MFS) PROFILE DOMAIN-CONTAINING PROTEIN"/>
    <property type="match status" value="1"/>
</dbReference>
<feature type="transmembrane region" description="Helical" evidence="9">
    <location>
        <begin position="20"/>
        <end position="39"/>
    </location>
</feature>
<dbReference type="AlphaFoldDB" id="A0AAV8T1N0"/>
<evidence type="ECO:0000256" key="1">
    <source>
        <dbReference type="ARBA" id="ARBA00004141"/>
    </source>
</evidence>
<keyword evidence="6 9" id="KW-1133">Transmembrane helix</keyword>
<evidence type="ECO:0000256" key="9">
    <source>
        <dbReference type="SAM" id="Phobius"/>
    </source>
</evidence>